<keyword evidence="3" id="KW-1185">Reference proteome</keyword>
<keyword evidence="1" id="KW-1133">Transmembrane helix</keyword>
<protein>
    <submittedName>
        <fullName evidence="2">Uncharacterized protein</fullName>
    </submittedName>
</protein>
<organism evidence="2 3">
    <name type="scientific">Cronartium quercuum f. sp. fusiforme G11</name>
    <dbReference type="NCBI Taxonomy" id="708437"/>
    <lineage>
        <taxon>Eukaryota</taxon>
        <taxon>Fungi</taxon>
        <taxon>Dikarya</taxon>
        <taxon>Basidiomycota</taxon>
        <taxon>Pucciniomycotina</taxon>
        <taxon>Pucciniomycetes</taxon>
        <taxon>Pucciniales</taxon>
        <taxon>Coleosporiaceae</taxon>
        <taxon>Cronartium</taxon>
    </lineage>
</organism>
<name>A0A9P6N9W9_9BASI</name>
<evidence type="ECO:0000256" key="1">
    <source>
        <dbReference type="SAM" id="Phobius"/>
    </source>
</evidence>
<keyword evidence="1" id="KW-0812">Transmembrane</keyword>
<keyword evidence="1" id="KW-0472">Membrane</keyword>
<evidence type="ECO:0000313" key="3">
    <source>
        <dbReference type="Proteomes" id="UP000886653"/>
    </source>
</evidence>
<dbReference type="EMBL" id="MU167341">
    <property type="protein sequence ID" value="KAG0142680.1"/>
    <property type="molecule type" value="Genomic_DNA"/>
</dbReference>
<reference evidence="2" key="1">
    <citation type="submission" date="2013-11" db="EMBL/GenBank/DDBJ databases">
        <title>Genome sequence of the fusiform rust pathogen reveals effectors for host alternation and coevolution with pine.</title>
        <authorList>
            <consortium name="DOE Joint Genome Institute"/>
            <person name="Smith K."/>
            <person name="Pendleton A."/>
            <person name="Kubisiak T."/>
            <person name="Anderson C."/>
            <person name="Salamov A."/>
            <person name="Aerts A."/>
            <person name="Riley R."/>
            <person name="Clum A."/>
            <person name="Lindquist E."/>
            <person name="Ence D."/>
            <person name="Campbell M."/>
            <person name="Kronenberg Z."/>
            <person name="Feau N."/>
            <person name="Dhillon B."/>
            <person name="Hamelin R."/>
            <person name="Burleigh J."/>
            <person name="Smith J."/>
            <person name="Yandell M."/>
            <person name="Nelson C."/>
            <person name="Grigoriev I."/>
            <person name="Davis J."/>
        </authorList>
    </citation>
    <scope>NUCLEOTIDE SEQUENCE</scope>
    <source>
        <strain evidence="2">G11</strain>
    </source>
</reference>
<feature type="transmembrane region" description="Helical" evidence="1">
    <location>
        <begin position="38"/>
        <end position="58"/>
    </location>
</feature>
<accession>A0A9P6N9W9</accession>
<dbReference type="Proteomes" id="UP000886653">
    <property type="component" value="Unassembled WGS sequence"/>
</dbReference>
<comment type="caution">
    <text evidence="2">The sequence shown here is derived from an EMBL/GenBank/DDBJ whole genome shotgun (WGS) entry which is preliminary data.</text>
</comment>
<gene>
    <name evidence="2" type="ORF">CROQUDRAFT_662234</name>
</gene>
<sequence>MVRGSELEHDEILRMNPFQTFYGGFVNSGSPMMTVQYILLYLYIISASLQLIHTYLVCVPTHSLTHPSTEEA</sequence>
<dbReference type="AlphaFoldDB" id="A0A9P6N9W9"/>
<evidence type="ECO:0000313" key="2">
    <source>
        <dbReference type="EMBL" id="KAG0142680.1"/>
    </source>
</evidence>
<proteinExistence type="predicted"/>